<evidence type="ECO:0000259" key="4">
    <source>
        <dbReference type="PROSITE" id="PS51206"/>
    </source>
</evidence>
<gene>
    <name evidence="5" type="ORF">F0Q45_25565</name>
</gene>
<keyword evidence="2" id="KW-0378">Hydrolase</keyword>
<dbReference type="PANTHER" id="PTHR35372:SF2">
    <property type="entry name" value="SF3 HELICASE DOMAIN-CONTAINING PROTEIN"/>
    <property type="match status" value="1"/>
</dbReference>
<dbReference type="Proteomes" id="UP000324701">
    <property type="component" value="Unassembled WGS sequence"/>
</dbReference>
<keyword evidence="3" id="KW-0067">ATP-binding</keyword>
<dbReference type="SUPFAM" id="SSF52540">
    <property type="entry name" value="P-loop containing nucleoside triphosphate hydrolases"/>
    <property type="match status" value="1"/>
</dbReference>
<sequence length="243" mass="26564">MEAIGHLSADIHPPSWIDLHSAAETFAGQMISCVSGLLDLSTREIVDHTPALYNVVSAPFACERHPPKPQAWLDFLASVWPEDPDSIALLQEYFGYVLSGRTDMQKLLLLIGPTRSGKGTIARMLTALVGRGHVAGPTLASLATHFGLSPLLGKPLAMISDARLSSAAPSNTIVERLLSITGEDMLTIDRKFRSPWNSKLPNRFAVLTNELPRFRDASDAIANRMLDPAYDDQLPRARGPYPR</sequence>
<dbReference type="PANTHER" id="PTHR35372">
    <property type="entry name" value="ATP BINDING PROTEIN-RELATED"/>
    <property type="match status" value="1"/>
</dbReference>
<organism evidence="5 6">
    <name type="scientific">Mycobacterium simiae</name>
    <name type="common">Mycobacterium habana</name>
    <dbReference type="NCBI Taxonomy" id="1784"/>
    <lineage>
        <taxon>Bacteria</taxon>
        <taxon>Bacillati</taxon>
        <taxon>Actinomycetota</taxon>
        <taxon>Actinomycetes</taxon>
        <taxon>Mycobacteriales</taxon>
        <taxon>Mycobacteriaceae</taxon>
        <taxon>Mycobacterium</taxon>
        <taxon>Mycobacterium simiae complex</taxon>
    </lineage>
</organism>
<dbReference type="OrthoDB" id="9763644at2"/>
<dbReference type="InterPro" id="IPR045455">
    <property type="entry name" value="NrS-1_pol-like_helicase"/>
</dbReference>
<reference evidence="5 6" key="1">
    <citation type="submission" date="2019-09" db="EMBL/GenBank/DDBJ databases">
        <title>Report of infection by Mycobacterium simiae a patient suffering from pulmonary tuberculosis.</title>
        <authorList>
            <person name="Mohanty P.S."/>
            <person name="Bansal A.K."/>
            <person name="Singh H."/>
            <person name="Sharma S."/>
            <person name="Patil S.A."/>
            <person name="Upadhaya P."/>
            <person name="Singh P.K."/>
            <person name="Kumar D."/>
            <person name="Kumar S."/>
            <person name="Singh R.K."/>
            <person name="Chaudhary B."/>
        </authorList>
    </citation>
    <scope>NUCLEOTIDE SEQUENCE [LARGE SCALE GENOMIC DNA]</scope>
    <source>
        <strain evidence="5 6">JAL-560-SIM</strain>
    </source>
</reference>
<evidence type="ECO:0000313" key="6">
    <source>
        <dbReference type="Proteomes" id="UP000324701"/>
    </source>
</evidence>
<feature type="domain" description="SF3 helicase" evidence="4">
    <location>
        <begin position="85"/>
        <end position="243"/>
    </location>
</feature>
<dbReference type="Gene3D" id="3.40.50.300">
    <property type="entry name" value="P-loop containing nucleotide triphosphate hydrolases"/>
    <property type="match status" value="1"/>
</dbReference>
<proteinExistence type="predicted"/>
<dbReference type="RefSeq" id="WP_149656532.1">
    <property type="nucleotide sequence ID" value="NZ_VTZN01000343.1"/>
</dbReference>
<name>A0A5B1B6F3_MYCSI</name>
<dbReference type="InterPro" id="IPR014015">
    <property type="entry name" value="Helicase_SF3_DNA-vir"/>
</dbReference>
<accession>A0A5B1B6F3</accession>
<dbReference type="EMBL" id="VTZN01000343">
    <property type="protein sequence ID" value="KAA1243521.1"/>
    <property type="molecule type" value="Genomic_DNA"/>
</dbReference>
<dbReference type="InterPro" id="IPR027417">
    <property type="entry name" value="P-loop_NTPase"/>
</dbReference>
<dbReference type="AlphaFoldDB" id="A0A5B1B6F3"/>
<dbReference type="PROSITE" id="PS51206">
    <property type="entry name" value="SF3_HELICASE_1"/>
    <property type="match status" value="1"/>
</dbReference>
<dbReference type="InterPro" id="IPR051620">
    <property type="entry name" value="ORF904-like_C"/>
</dbReference>
<dbReference type="GO" id="GO:0016787">
    <property type="term" value="F:hydrolase activity"/>
    <property type="evidence" value="ECO:0007669"/>
    <property type="project" value="UniProtKB-KW"/>
</dbReference>
<dbReference type="GO" id="GO:0005524">
    <property type="term" value="F:ATP binding"/>
    <property type="evidence" value="ECO:0007669"/>
    <property type="project" value="UniProtKB-KW"/>
</dbReference>
<evidence type="ECO:0000256" key="3">
    <source>
        <dbReference type="ARBA" id="ARBA00022840"/>
    </source>
</evidence>
<dbReference type="Pfam" id="PF19263">
    <property type="entry name" value="DUF5906"/>
    <property type="match status" value="1"/>
</dbReference>
<evidence type="ECO:0000256" key="2">
    <source>
        <dbReference type="ARBA" id="ARBA00022801"/>
    </source>
</evidence>
<evidence type="ECO:0000256" key="1">
    <source>
        <dbReference type="ARBA" id="ARBA00022741"/>
    </source>
</evidence>
<evidence type="ECO:0000313" key="5">
    <source>
        <dbReference type="EMBL" id="KAA1243521.1"/>
    </source>
</evidence>
<keyword evidence="1" id="KW-0547">Nucleotide-binding</keyword>
<keyword evidence="6" id="KW-1185">Reference proteome</keyword>
<protein>
    <recommendedName>
        <fullName evidence="4">SF3 helicase domain-containing protein</fullName>
    </recommendedName>
</protein>
<comment type="caution">
    <text evidence="5">The sequence shown here is derived from an EMBL/GenBank/DDBJ whole genome shotgun (WGS) entry which is preliminary data.</text>
</comment>